<evidence type="ECO:0000313" key="5">
    <source>
        <dbReference type="EMBL" id="JAI43075.1"/>
    </source>
</evidence>
<dbReference type="PROSITE" id="PS50082">
    <property type="entry name" value="WD_REPEATS_2"/>
    <property type="match status" value="2"/>
</dbReference>
<feature type="compositionally biased region" description="Polar residues" evidence="4">
    <location>
        <begin position="64"/>
        <end position="73"/>
    </location>
</feature>
<dbReference type="Pfam" id="PF00400">
    <property type="entry name" value="WD40"/>
    <property type="match status" value="2"/>
</dbReference>
<dbReference type="GO" id="GO:0000045">
    <property type="term" value="P:autophagosome assembly"/>
    <property type="evidence" value="ECO:0007669"/>
    <property type="project" value="InterPro"/>
</dbReference>
<feature type="repeat" description="WD" evidence="3">
    <location>
        <begin position="174"/>
        <end position="215"/>
    </location>
</feature>
<gene>
    <name evidence="5" type="primary">ATG16L1_1</name>
    <name evidence="5" type="ORF">c0_g1_i7</name>
</gene>
<dbReference type="GO" id="GO:0000421">
    <property type="term" value="C:autophagosome membrane"/>
    <property type="evidence" value="ECO:0007669"/>
    <property type="project" value="TreeGrafter"/>
</dbReference>
<dbReference type="InterPro" id="IPR036322">
    <property type="entry name" value="WD40_repeat_dom_sf"/>
</dbReference>
<dbReference type="PANTHER" id="PTHR19878">
    <property type="entry name" value="AUTOPHAGY PROTEIN 16-LIKE"/>
    <property type="match status" value="1"/>
</dbReference>
<evidence type="ECO:0000256" key="3">
    <source>
        <dbReference type="PROSITE-ProRule" id="PRU00221"/>
    </source>
</evidence>
<dbReference type="InterPro" id="IPR015943">
    <property type="entry name" value="WD40/YVTN_repeat-like_dom_sf"/>
</dbReference>
<dbReference type="InterPro" id="IPR019775">
    <property type="entry name" value="WD40_repeat_CS"/>
</dbReference>
<dbReference type="PROSITE" id="PS00678">
    <property type="entry name" value="WD_REPEATS_1"/>
    <property type="match status" value="1"/>
</dbReference>
<feature type="region of interest" description="Disordered" evidence="4">
    <location>
        <begin position="216"/>
        <end position="257"/>
    </location>
</feature>
<dbReference type="GO" id="GO:0043495">
    <property type="term" value="F:protein-membrane adaptor activity"/>
    <property type="evidence" value="ECO:0007669"/>
    <property type="project" value="TreeGrafter"/>
</dbReference>
<sequence length="290" mass="31912">MRKVFTKRISISVQDENRCLLERLMRYKSKDADKLNEENENFLRKRSDKLKRDLEDAVREPNSQHRNSGSPSQLGADDGDNISLTAGGNNGAIGGIDYYNLDEMLGPLHEPNLNPCLVSSSIPTTIYMKFEAHDNESHAVRWSPVERLVATGGGDRKVKLWDVGKVAQEPRAVLGGSSAGINSVDFDSTGTYILGTSNDYGARVWTVADSRLRVSGKGENNLKHNDKSSNVEKADNAENNKNNENGNVRQSVNQSENQHAVIDGKNARAALDNCALDSLMLNVDSQYFGS</sequence>
<dbReference type="AlphaFoldDB" id="A0A0K8VWY3"/>
<dbReference type="SMART" id="SM00320">
    <property type="entry name" value="WD40"/>
    <property type="match status" value="2"/>
</dbReference>
<evidence type="ECO:0000256" key="1">
    <source>
        <dbReference type="ARBA" id="ARBA00022574"/>
    </source>
</evidence>
<keyword evidence="2" id="KW-0677">Repeat</keyword>
<dbReference type="InterPro" id="IPR045160">
    <property type="entry name" value="ATG16"/>
</dbReference>
<dbReference type="SUPFAM" id="SSF50978">
    <property type="entry name" value="WD40 repeat-like"/>
    <property type="match status" value="1"/>
</dbReference>
<dbReference type="Gene3D" id="2.130.10.10">
    <property type="entry name" value="YVTN repeat-like/Quinoprotein amine dehydrogenase"/>
    <property type="match status" value="1"/>
</dbReference>
<keyword evidence="1 3" id="KW-0853">WD repeat</keyword>
<feature type="compositionally biased region" description="Low complexity" evidence="4">
    <location>
        <begin position="239"/>
        <end position="248"/>
    </location>
</feature>
<accession>A0A0K8VWY3</accession>
<organism evidence="5">
    <name type="scientific">Bactrocera latifrons</name>
    <name type="common">Malaysian fruit fly</name>
    <name type="synonym">Chaetodacus latifrons</name>
    <dbReference type="NCBI Taxonomy" id="174628"/>
    <lineage>
        <taxon>Eukaryota</taxon>
        <taxon>Metazoa</taxon>
        <taxon>Ecdysozoa</taxon>
        <taxon>Arthropoda</taxon>
        <taxon>Hexapoda</taxon>
        <taxon>Insecta</taxon>
        <taxon>Pterygota</taxon>
        <taxon>Neoptera</taxon>
        <taxon>Endopterygota</taxon>
        <taxon>Diptera</taxon>
        <taxon>Brachycera</taxon>
        <taxon>Muscomorpha</taxon>
        <taxon>Tephritoidea</taxon>
        <taxon>Tephritidae</taxon>
        <taxon>Bactrocera</taxon>
        <taxon>Bactrocera</taxon>
    </lineage>
</organism>
<dbReference type="EMBL" id="GDHF01009239">
    <property type="protein sequence ID" value="JAI43075.1"/>
    <property type="molecule type" value="Transcribed_RNA"/>
</dbReference>
<protein>
    <submittedName>
        <fullName evidence="5">Autophagy-related protein 16-1</fullName>
    </submittedName>
</protein>
<name>A0A0K8VWY3_BACLA</name>
<feature type="region of interest" description="Disordered" evidence="4">
    <location>
        <begin position="55"/>
        <end position="83"/>
    </location>
</feature>
<evidence type="ECO:0000256" key="2">
    <source>
        <dbReference type="ARBA" id="ARBA00022737"/>
    </source>
</evidence>
<feature type="compositionally biased region" description="Basic and acidic residues" evidence="4">
    <location>
        <begin position="220"/>
        <end position="238"/>
    </location>
</feature>
<dbReference type="InterPro" id="IPR001680">
    <property type="entry name" value="WD40_rpt"/>
</dbReference>
<dbReference type="PANTHER" id="PTHR19878:SF8">
    <property type="entry name" value="AUTOPHAGY-RELATED 16, ISOFORM F"/>
    <property type="match status" value="1"/>
</dbReference>
<dbReference type="OrthoDB" id="6262491at2759"/>
<feature type="repeat" description="WD" evidence="3">
    <location>
        <begin position="130"/>
        <end position="163"/>
    </location>
</feature>
<dbReference type="PROSITE" id="PS50294">
    <property type="entry name" value="WD_REPEATS_REGION"/>
    <property type="match status" value="1"/>
</dbReference>
<reference evidence="5" key="1">
    <citation type="submission" date="2015-06" db="EMBL/GenBank/DDBJ databases">
        <authorList>
            <person name="Hoefler B.C."/>
            <person name="Straight P.D."/>
        </authorList>
    </citation>
    <scope>NUCLEOTIDE SEQUENCE</scope>
</reference>
<proteinExistence type="predicted"/>
<evidence type="ECO:0000256" key="4">
    <source>
        <dbReference type="SAM" id="MobiDB-lite"/>
    </source>
</evidence>
<dbReference type="GO" id="GO:0034045">
    <property type="term" value="C:phagophore assembly site membrane"/>
    <property type="evidence" value="ECO:0007669"/>
    <property type="project" value="TreeGrafter"/>
</dbReference>
<dbReference type="GO" id="GO:0034274">
    <property type="term" value="C:Atg12-Atg5-Atg16 complex"/>
    <property type="evidence" value="ECO:0007669"/>
    <property type="project" value="TreeGrafter"/>
</dbReference>